<feature type="compositionally biased region" description="Basic residues" evidence="1">
    <location>
        <begin position="73"/>
        <end position="86"/>
    </location>
</feature>
<dbReference type="RefSeq" id="XP_020008279.1">
    <property type="nucleotide sequence ID" value="XM_020152690.1"/>
</dbReference>
<evidence type="ECO:0000256" key="1">
    <source>
        <dbReference type="SAM" id="MobiDB-lite"/>
    </source>
</evidence>
<gene>
    <name evidence="2" type="primary">LOC109676187</name>
</gene>
<proteinExistence type="predicted"/>
<accession>A0A8B7TKU1</accession>
<feature type="region of interest" description="Disordered" evidence="1">
    <location>
        <begin position="28"/>
        <end position="86"/>
    </location>
</feature>
<name>A0A8B7TKU1_CASCN</name>
<reference evidence="2" key="1">
    <citation type="submission" date="2025-08" db="UniProtKB">
        <authorList>
            <consortium name="RefSeq"/>
        </authorList>
    </citation>
    <scope>IDENTIFICATION</scope>
    <source>
        <tissue evidence="2">Leukocyte</tissue>
    </source>
</reference>
<protein>
    <submittedName>
        <fullName evidence="2">Uncharacterized protein LOC109676187</fullName>
    </submittedName>
</protein>
<dbReference type="KEGG" id="ccan:109676187"/>
<organism evidence="2">
    <name type="scientific">Castor canadensis</name>
    <name type="common">American beaver</name>
    <dbReference type="NCBI Taxonomy" id="51338"/>
    <lineage>
        <taxon>Eukaryota</taxon>
        <taxon>Metazoa</taxon>
        <taxon>Chordata</taxon>
        <taxon>Craniata</taxon>
        <taxon>Vertebrata</taxon>
        <taxon>Euteleostomi</taxon>
        <taxon>Mammalia</taxon>
        <taxon>Eutheria</taxon>
        <taxon>Euarchontoglires</taxon>
        <taxon>Glires</taxon>
        <taxon>Rodentia</taxon>
        <taxon>Castorimorpha</taxon>
        <taxon>Castoridae</taxon>
        <taxon>Castor</taxon>
    </lineage>
</organism>
<evidence type="ECO:0000313" key="2">
    <source>
        <dbReference type="RefSeq" id="XP_020008279.1"/>
    </source>
</evidence>
<dbReference type="AlphaFoldDB" id="A0A8B7TKU1"/>
<sequence>MSTSSGQSQLYEVSALALKNKNKTRENACASTAGAPSVHRCAREQPLRSGGGRANAHLRLPPPPSCRREQSRGRRQRQWRARGRWRRRRGRGRWRLERTVSAPEPFTRGTRVRLSAPPEMAKASHRCSKMCERLVEDEMGLRGENQGTGNAYRRSFCAHGVDDILVEKHAYTMLSVSGKYYEKKYIMRKTGRNVCVCVCLGWGRLF</sequence>